<gene>
    <name evidence="1" type="ORF">L9F63_004614</name>
</gene>
<feature type="non-terminal residue" evidence="1">
    <location>
        <position position="65"/>
    </location>
</feature>
<proteinExistence type="predicted"/>
<dbReference type="AlphaFoldDB" id="A0AAD8E765"/>
<reference evidence="1" key="2">
    <citation type="submission" date="2023-05" db="EMBL/GenBank/DDBJ databases">
        <authorList>
            <person name="Fouks B."/>
        </authorList>
    </citation>
    <scope>NUCLEOTIDE SEQUENCE</scope>
    <source>
        <strain evidence="1">Stay&amp;Tobe</strain>
        <tissue evidence="1">Testes</tissue>
    </source>
</reference>
<name>A0AAD8E765_DIPPU</name>
<organism evidence="1 2">
    <name type="scientific">Diploptera punctata</name>
    <name type="common">Pacific beetle cockroach</name>
    <dbReference type="NCBI Taxonomy" id="6984"/>
    <lineage>
        <taxon>Eukaryota</taxon>
        <taxon>Metazoa</taxon>
        <taxon>Ecdysozoa</taxon>
        <taxon>Arthropoda</taxon>
        <taxon>Hexapoda</taxon>
        <taxon>Insecta</taxon>
        <taxon>Pterygota</taxon>
        <taxon>Neoptera</taxon>
        <taxon>Polyneoptera</taxon>
        <taxon>Dictyoptera</taxon>
        <taxon>Blattodea</taxon>
        <taxon>Blaberoidea</taxon>
        <taxon>Blaberidae</taxon>
        <taxon>Diplopterinae</taxon>
        <taxon>Diploptera</taxon>
    </lineage>
</organism>
<comment type="caution">
    <text evidence="1">The sequence shown here is derived from an EMBL/GenBank/DDBJ whole genome shotgun (WGS) entry which is preliminary data.</text>
</comment>
<accession>A0AAD8E765</accession>
<feature type="non-terminal residue" evidence="1">
    <location>
        <position position="1"/>
    </location>
</feature>
<reference evidence="1" key="1">
    <citation type="journal article" date="2023" name="IScience">
        <title>Live-bearing cockroach genome reveals convergent evolutionary mechanisms linked to viviparity in insects and beyond.</title>
        <authorList>
            <person name="Fouks B."/>
            <person name="Harrison M.C."/>
            <person name="Mikhailova A.A."/>
            <person name="Marchal E."/>
            <person name="English S."/>
            <person name="Carruthers M."/>
            <person name="Jennings E.C."/>
            <person name="Chiamaka E.L."/>
            <person name="Frigard R.A."/>
            <person name="Pippel M."/>
            <person name="Attardo G.M."/>
            <person name="Benoit J.B."/>
            <person name="Bornberg-Bauer E."/>
            <person name="Tobe S.S."/>
        </authorList>
    </citation>
    <scope>NUCLEOTIDE SEQUENCE</scope>
    <source>
        <strain evidence="1">Stay&amp;Tobe</strain>
    </source>
</reference>
<dbReference type="Proteomes" id="UP001233999">
    <property type="component" value="Unassembled WGS sequence"/>
</dbReference>
<dbReference type="EMBL" id="JASPKZ010008379">
    <property type="protein sequence ID" value="KAJ9579688.1"/>
    <property type="molecule type" value="Genomic_DNA"/>
</dbReference>
<evidence type="ECO:0000313" key="2">
    <source>
        <dbReference type="Proteomes" id="UP001233999"/>
    </source>
</evidence>
<keyword evidence="2" id="KW-1185">Reference proteome</keyword>
<sequence length="65" mass="7358">KLYHIFPMGIHFERKPFYSVASALTLPGIVQDVHELTPLHGLCSNISSASTLLFYFPGFINFFLL</sequence>
<protein>
    <submittedName>
        <fullName evidence="1">Uncharacterized protein</fullName>
    </submittedName>
</protein>
<evidence type="ECO:0000313" key="1">
    <source>
        <dbReference type="EMBL" id="KAJ9579688.1"/>
    </source>
</evidence>